<accession>A0A4C1YLJ0</accession>
<proteinExistence type="predicted"/>
<sequence length="118" mass="13597">MLDSNCDRRVFNYKKGKNVTQSAKKTCAVYRPNAVSARVTQNWFKRFQSGNFDVKNEPRSDLPDQDEVNAVVENVEQARHISSYDIAKELGIDHKTVLTHLTSWIYKKAQYLGPIRAH</sequence>
<dbReference type="GO" id="GO:0003690">
    <property type="term" value="F:double-stranded DNA binding"/>
    <property type="evidence" value="ECO:0007669"/>
    <property type="project" value="TreeGrafter"/>
</dbReference>
<dbReference type="GO" id="GO:0035861">
    <property type="term" value="C:site of double-strand break"/>
    <property type="evidence" value="ECO:0007669"/>
    <property type="project" value="TreeGrafter"/>
</dbReference>
<dbReference type="InterPro" id="IPR041426">
    <property type="entry name" value="Mos1_HTH"/>
</dbReference>
<dbReference type="GO" id="GO:0042800">
    <property type="term" value="F:histone H3K4 methyltransferase activity"/>
    <property type="evidence" value="ECO:0007669"/>
    <property type="project" value="TreeGrafter"/>
</dbReference>
<dbReference type="PANTHER" id="PTHR46060">
    <property type="entry name" value="MARINER MOS1 TRANSPOSASE-LIKE PROTEIN"/>
    <property type="match status" value="1"/>
</dbReference>
<dbReference type="GO" id="GO:0000014">
    <property type="term" value="F:single-stranded DNA endodeoxyribonuclease activity"/>
    <property type="evidence" value="ECO:0007669"/>
    <property type="project" value="TreeGrafter"/>
</dbReference>
<keyword evidence="3" id="KW-1185">Reference proteome</keyword>
<dbReference type="InterPro" id="IPR052709">
    <property type="entry name" value="Transposase-MT_Hybrid"/>
</dbReference>
<dbReference type="GO" id="GO:0032259">
    <property type="term" value="P:methylation"/>
    <property type="evidence" value="ECO:0007669"/>
    <property type="project" value="UniProtKB-KW"/>
</dbReference>
<comment type="caution">
    <text evidence="2">The sequence shown here is derived from an EMBL/GenBank/DDBJ whole genome shotgun (WGS) entry which is preliminary data.</text>
</comment>
<dbReference type="PANTHER" id="PTHR46060:SF2">
    <property type="entry name" value="HISTONE-LYSINE N-METHYLTRANSFERASE SETMAR"/>
    <property type="match status" value="1"/>
</dbReference>
<dbReference type="Pfam" id="PF17906">
    <property type="entry name" value="HTH_48"/>
    <property type="match status" value="1"/>
</dbReference>
<dbReference type="GO" id="GO:0006303">
    <property type="term" value="P:double-strand break repair via nonhomologous end joining"/>
    <property type="evidence" value="ECO:0007669"/>
    <property type="project" value="TreeGrafter"/>
</dbReference>
<organism evidence="2 3">
    <name type="scientific">Eumeta variegata</name>
    <name type="common">Bagworm moth</name>
    <name type="synonym">Eumeta japonica</name>
    <dbReference type="NCBI Taxonomy" id="151549"/>
    <lineage>
        <taxon>Eukaryota</taxon>
        <taxon>Metazoa</taxon>
        <taxon>Ecdysozoa</taxon>
        <taxon>Arthropoda</taxon>
        <taxon>Hexapoda</taxon>
        <taxon>Insecta</taxon>
        <taxon>Pterygota</taxon>
        <taxon>Neoptera</taxon>
        <taxon>Endopterygota</taxon>
        <taxon>Lepidoptera</taxon>
        <taxon>Glossata</taxon>
        <taxon>Ditrysia</taxon>
        <taxon>Tineoidea</taxon>
        <taxon>Psychidae</taxon>
        <taxon>Oiketicinae</taxon>
        <taxon>Eumeta</taxon>
    </lineage>
</organism>
<evidence type="ECO:0000259" key="1">
    <source>
        <dbReference type="Pfam" id="PF17906"/>
    </source>
</evidence>
<dbReference type="GO" id="GO:0000793">
    <property type="term" value="C:condensed chromosome"/>
    <property type="evidence" value="ECO:0007669"/>
    <property type="project" value="TreeGrafter"/>
</dbReference>
<name>A0A4C1YLJ0_EUMVA</name>
<dbReference type="Proteomes" id="UP000299102">
    <property type="component" value="Unassembled WGS sequence"/>
</dbReference>
<dbReference type="GO" id="GO:0044774">
    <property type="term" value="P:mitotic DNA integrity checkpoint signaling"/>
    <property type="evidence" value="ECO:0007669"/>
    <property type="project" value="TreeGrafter"/>
</dbReference>
<dbReference type="Gene3D" id="1.10.10.1450">
    <property type="match status" value="1"/>
</dbReference>
<dbReference type="AlphaFoldDB" id="A0A4C1YLJ0"/>
<dbReference type="GO" id="GO:0031297">
    <property type="term" value="P:replication fork processing"/>
    <property type="evidence" value="ECO:0007669"/>
    <property type="project" value="TreeGrafter"/>
</dbReference>
<keyword evidence="2" id="KW-0808">Transferase</keyword>
<evidence type="ECO:0000313" key="3">
    <source>
        <dbReference type="Proteomes" id="UP000299102"/>
    </source>
</evidence>
<dbReference type="OrthoDB" id="616263at2759"/>
<dbReference type="GO" id="GO:0000729">
    <property type="term" value="P:DNA double-strand break processing"/>
    <property type="evidence" value="ECO:0007669"/>
    <property type="project" value="TreeGrafter"/>
</dbReference>
<dbReference type="GO" id="GO:0005634">
    <property type="term" value="C:nucleus"/>
    <property type="evidence" value="ECO:0007669"/>
    <property type="project" value="TreeGrafter"/>
</dbReference>
<dbReference type="GO" id="GO:0044547">
    <property type="term" value="F:DNA topoisomerase binding"/>
    <property type="evidence" value="ECO:0007669"/>
    <property type="project" value="TreeGrafter"/>
</dbReference>
<evidence type="ECO:0000313" key="2">
    <source>
        <dbReference type="EMBL" id="GBP77008.1"/>
    </source>
</evidence>
<protein>
    <submittedName>
        <fullName evidence="2">Histone-lysine N-methyltransferase SETMAR</fullName>
    </submittedName>
</protein>
<feature type="domain" description="Mos1 transposase HTH" evidence="1">
    <location>
        <begin position="10"/>
        <end position="51"/>
    </location>
</feature>
<dbReference type="GO" id="GO:0046975">
    <property type="term" value="F:histone H3K36 methyltransferase activity"/>
    <property type="evidence" value="ECO:0007669"/>
    <property type="project" value="TreeGrafter"/>
</dbReference>
<dbReference type="EMBL" id="BGZK01001314">
    <property type="protein sequence ID" value="GBP77008.1"/>
    <property type="molecule type" value="Genomic_DNA"/>
</dbReference>
<gene>
    <name evidence="2" type="primary">SETMAR</name>
    <name evidence="2" type="ORF">EVAR_49569_1</name>
</gene>
<dbReference type="GO" id="GO:0003697">
    <property type="term" value="F:single-stranded DNA binding"/>
    <property type="evidence" value="ECO:0007669"/>
    <property type="project" value="TreeGrafter"/>
</dbReference>
<reference evidence="2 3" key="1">
    <citation type="journal article" date="2019" name="Commun. Biol.">
        <title>The bagworm genome reveals a unique fibroin gene that provides high tensile strength.</title>
        <authorList>
            <person name="Kono N."/>
            <person name="Nakamura H."/>
            <person name="Ohtoshi R."/>
            <person name="Tomita M."/>
            <person name="Numata K."/>
            <person name="Arakawa K."/>
        </authorList>
    </citation>
    <scope>NUCLEOTIDE SEQUENCE [LARGE SCALE GENOMIC DNA]</scope>
</reference>
<keyword evidence="2" id="KW-0489">Methyltransferase</keyword>
<dbReference type="GO" id="GO:0015074">
    <property type="term" value="P:DNA integration"/>
    <property type="evidence" value="ECO:0007669"/>
    <property type="project" value="TreeGrafter"/>
</dbReference>